<keyword evidence="1" id="KW-0343">GTPase activation</keyword>
<evidence type="ECO:0000313" key="5">
    <source>
        <dbReference type="Proteomes" id="UP000807025"/>
    </source>
</evidence>
<dbReference type="PANTHER" id="PTHR10063:SF0">
    <property type="entry name" value="TUBERIN"/>
    <property type="match status" value="1"/>
</dbReference>
<dbReference type="Gene3D" id="3.40.50.11210">
    <property type="entry name" value="Rap/Ran-GAP"/>
    <property type="match status" value="1"/>
</dbReference>
<feature type="region of interest" description="Disordered" evidence="2">
    <location>
        <begin position="1469"/>
        <end position="1490"/>
    </location>
</feature>
<dbReference type="GO" id="GO:0005096">
    <property type="term" value="F:GTPase activator activity"/>
    <property type="evidence" value="ECO:0007669"/>
    <property type="project" value="UniProtKB-KW"/>
</dbReference>
<dbReference type="EMBL" id="MU154739">
    <property type="protein sequence ID" value="KAF9487961.1"/>
    <property type="molecule type" value="Genomic_DNA"/>
</dbReference>
<dbReference type="SUPFAM" id="SSF111347">
    <property type="entry name" value="Rap/Ran-GAP"/>
    <property type="match status" value="1"/>
</dbReference>
<keyword evidence="5" id="KW-1185">Reference proteome</keyword>
<dbReference type="InterPro" id="IPR018515">
    <property type="entry name" value="Tuberin-type_domain"/>
</dbReference>
<dbReference type="OrthoDB" id="19311at2759"/>
<feature type="region of interest" description="Disordered" evidence="2">
    <location>
        <begin position="1"/>
        <end position="45"/>
    </location>
</feature>
<dbReference type="GO" id="GO:0005634">
    <property type="term" value="C:nucleus"/>
    <property type="evidence" value="ECO:0007669"/>
    <property type="project" value="InterPro"/>
</dbReference>
<dbReference type="InterPro" id="IPR035974">
    <property type="entry name" value="Rap/Ran-GAP_sf"/>
</dbReference>
<dbReference type="PROSITE" id="PS50085">
    <property type="entry name" value="RAPGAP"/>
    <property type="match status" value="1"/>
</dbReference>
<dbReference type="GO" id="GO:0032007">
    <property type="term" value="P:negative regulation of TOR signaling"/>
    <property type="evidence" value="ECO:0007669"/>
    <property type="project" value="TreeGrafter"/>
</dbReference>
<dbReference type="Pfam" id="PF02145">
    <property type="entry name" value="Rap_GAP"/>
    <property type="match status" value="1"/>
</dbReference>
<dbReference type="FunFam" id="3.40.50.11210:FF:000007">
    <property type="entry name" value="Tuberous sclerosis 2"/>
    <property type="match status" value="1"/>
</dbReference>
<dbReference type="PANTHER" id="PTHR10063">
    <property type="entry name" value="TUBERIN"/>
    <property type="match status" value="1"/>
</dbReference>
<dbReference type="Proteomes" id="UP000807025">
    <property type="component" value="Unassembled WGS sequence"/>
</dbReference>
<dbReference type="InterPro" id="IPR027107">
    <property type="entry name" value="Tuberin/Ral-act_asu"/>
</dbReference>
<gene>
    <name evidence="4" type="ORF">BDN71DRAFT_1457884</name>
</gene>
<reference evidence="4" key="1">
    <citation type="submission" date="2020-11" db="EMBL/GenBank/DDBJ databases">
        <authorList>
            <consortium name="DOE Joint Genome Institute"/>
            <person name="Ahrendt S."/>
            <person name="Riley R."/>
            <person name="Andreopoulos W."/>
            <person name="Labutti K."/>
            <person name="Pangilinan J."/>
            <person name="Ruiz-Duenas F.J."/>
            <person name="Barrasa J.M."/>
            <person name="Sanchez-Garcia M."/>
            <person name="Camarero S."/>
            <person name="Miyauchi S."/>
            <person name="Serrano A."/>
            <person name="Linde D."/>
            <person name="Babiker R."/>
            <person name="Drula E."/>
            <person name="Ayuso-Fernandez I."/>
            <person name="Pacheco R."/>
            <person name="Padilla G."/>
            <person name="Ferreira P."/>
            <person name="Barriuso J."/>
            <person name="Kellner H."/>
            <person name="Castanera R."/>
            <person name="Alfaro M."/>
            <person name="Ramirez L."/>
            <person name="Pisabarro A.G."/>
            <person name="Kuo A."/>
            <person name="Tritt A."/>
            <person name="Lipzen A."/>
            <person name="He G."/>
            <person name="Yan M."/>
            <person name="Ng V."/>
            <person name="Cullen D."/>
            <person name="Martin F."/>
            <person name="Rosso M.-N."/>
            <person name="Henrissat B."/>
            <person name="Hibbett D."/>
            <person name="Martinez A.T."/>
            <person name="Grigoriev I.V."/>
        </authorList>
    </citation>
    <scope>NUCLEOTIDE SEQUENCE</scope>
    <source>
        <strain evidence="4">ATCC 90797</strain>
    </source>
</reference>
<organism evidence="4 5">
    <name type="scientific">Pleurotus eryngii</name>
    <name type="common">Boletus of the steppes</name>
    <dbReference type="NCBI Taxonomy" id="5323"/>
    <lineage>
        <taxon>Eukaryota</taxon>
        <taxon>Fungi</taxon>
        <taxon>Dikarya</taxon>
        <taxon>Basidiomycota</taxon>
        <taxon>Agaricomycotina</taxon>
        <taxon>Agaricomycetes</taxon>
        <taxon>Agaricomycetidae</taxon>
        <taxon>Agaricales</taxon>
        <taxon>Pleurotineae</taxon>
        <taxon>Pleurotaceae</taxon>
        <taxon>Pleurotus</taxon>
    </lineage>
</organism>
<protein>
    <recommendedName>
        <fullName evidence="3">Rap-GAP domain-containing protein</fullName>
    </recommendedName>
</protein>
<feature type="compositionally biased region" description="Basic and acidic residues" evidence="2">
    <location>
        <begin position="1"/>
        <end position="12"/>
    </location>
</feature>
<evidence type="ECO:0000259" key="3">
    <source>
        <dbReference type="PROSITE" id="PS50085"/>
    </source>
</evidence>
<dbReference type="GO" id="GO:0033596">
    <property type="term" value="C:TSC1-TSC2 complex"/>
    <property type="evidence" value="ECO:0007669"/>
    <property type="project" value="TreeGrafter"/>
</dbReference>
<sequence length="1805" mass="198377">MPPHPQDTDSSRPARPRSNTNSFPSFSAWRRNRSDQLQTAPLPPSPSPAIQVLIDDLTPPAVPSLQYARSLASALAAHSPLPRPAILSPILASLCAVDSPPSLQVAGYDILSAYWENSEATTLSTSDRLVFFSLFLGPTSTWTIDSWEPRFKALRAFTRFGTEIVGIELPFLNVLKGWINSAFEALGSDSIERAERAERERCIGILASFLTSVTGSQDVVARIPEEELAGVLQFYASLLDYGMRFPSHHPLSPTSSPVVETIPSPRVHRRHQSSVSVSSLASPNIASHSPPFMTKHPADIAVNLYLNHLSSQLKIMSPSHLNDILPLLFRAAAFYATPLPRITIMSTSSSTPKPATNEERITECLSALYSGPYSSSCFLALKRSLSPMMAKSDDANSSIQRSLGAVRTLRVQIRKSLSTRLARAYISRDVAISYTVSGAPAQMEVVERELIERAWAKDDLGGWDAGRLGSVLAQGVEAWIKFELPLGPNGEESSEEAMNAFRSGREKILDEAAGTLKDVFQELDARDEEDAALDEEEASAVGATLSKLASYVTHLRNPNGSMFVLPLSQPSDAPSPFIRTLASLLARDHATTLCPPLSTILLSIAPNLTDEDTAKLPVLMAQEHDLSPTSPDWLSNWDSLLGESALLIGRPATREAVLTALQLVYDPVKDMPRYRRPLADLVLAFARREHVREEDSAVAVAQGDTDDAVWLILGDEVVARQVEDQEGDGAAITEYLEFIEQVARSRAYDEPVDEEEDDTVSIAASADISSPSSYPSTSTIVSPLLSKIQSDQIPGKVEKEPSNLPSVMSLLTSITTGGNTVLSQSRSESMQPQSVTIGSPAPNSDQIIQAKCKPKYKCSSVGATSALISIFHQLALTPLCRSERNLRMALSVFDKLLAILKHESQASARSRLAVLQFIMRLRADRDHHLYYVESQYDRDGLIAMLANLVGRAEQPPGEGFSPTPGAGSERLGEDSGSDPRRARPRVPAPERYGRRLSRGRGGVGLSNNSATSRSGSRIPLPSAISPSRHRTHVRYPIWALPEELPFDVCETDSPSETLISYDPEGPDKRSVLPVSSYLRLVEEILEKETDWEILSYLLCHLPAQLSNKHLFCGPKSRDAIAGILKTICTGILNGGLASTVEAWPSGLKTRDAQGLAYHTLSVLVSYRRCFDMQLRHLLVEVFQAGLNGHPSTIKCCLHALTLSAFELQPSMTKCLSRILEKLSQIMSNPEMAVHILGFLSVVGSLNALHANFTEADFKMVFGVALQYLQHHNQNKTSPTISWALSQHVRILSFYIVYVWFLAVKIPDRPRHVKFITRQLLLANEGNQEVDELTEVCFDWLARYTYASADPRPSNTLLNDIVMNPGATLAKNNDRSEKTWLIGNSVLTVRSLERAGWVEVLSRRPSGLTKILCRIENVPLTNAGEVNPDLVSVTASLLMGRDVSRPIGQPCGEDAGVVPQSDLSAILPMEDGEAANGGDTAEDSPPPPDPVTGYVWSGSAPSQRRKDVVVDPAFLVLQLSAYPDQRSAPDVRRLVSAPSLQKFLQGLDRIPVIDTHKVGILYVAPGQTDEAEILRNTHGSPAYTRFLEGLGRLINLRGQVDVYAGGLNPDEDGEYAYAWWDDIGQILYHTATMMPTTPHDPLATEKKRHIGNDYVRIVWNDSGRPYGFATLTTQFQFVNIVIEPHSVGAIAAFSNNVHEIEYFKVTMQLAPGMAEFAPIGQFKLISAENLPYLVRQVSLLADWFASVFEKTQNDTVHVEMKTNWQARLDAIRRLRNQLPEEEMDVDGAARIGVMGQERYRDFTHTF</sequence>
<dbReference type="SUPFAM" id="SSF48371">
    <property type="entry name" value="ARM repeat"/>
    <property type="match status" value="1"/>
</dbReference>
<feature type="domain" description="Rap-GAP" evidence="3">
    <location>
        <begin position="1543"/>
        <end position="1781"/>
    </location>
</feature>
<dbReference type="GO" id="GO:0051056">
    <property type="term" value="P:regulation of small GTPase mediated signal transduction"/>
    <property type="evidence" value="ECO:0007669"/>
    <property type="project" value="InterPro"/>
</dbReference>
<feature type="region of interest" description="Disordered" evidence="2">
    <location>
        <begin position="953"/>
        <end position="1025"/>
    </location>
</feature>
<comment type="caution">
    <text evidence="4">The sequence shown here is derived from an EMBL/GenBank/DDBJ whole genome shotgun (WGS) entry which is preliminary data.</text>
</comment>
<dbReference type="InterPro" id="IPR016024">
    <property type="entry name" value="ARM-type_fold"/>
</dbReference>
<evidence type="ECO:0000256" key="1">
    <source>
        <dbReference type="ARBA" id="ARBA00022468"/>
    </source>
</evidence>
<proteinExistence type="predicted"/>
<dbReference type="InterPro" id="IPR000331">
    <property type="entry name" value="Rap/Ran_GAP_dom"/>
</dbReference>
<evidence type="ECO:0000313" key="4">
    <source>
        <dbReference type="EMBL" id="KAF9487961.1"/>
    </source>
</evidence>
<dbReference type="Pfam" id="PF03542">
    <property type="entry name" value="Tuberin"/>
    <property type="match status" value="1"/>
</dbReference>
<accession>A0A9P5ZI96</accession>
<evidence type="ECO:0000256" key="2">
    <source>
        <dbReference type="SAM" id="MobiDB-lite"/>
    </source>
</evidence>
<feature type="compositionally biased region" description="Basic and acidic residues" evidence="2">
    <location>
        <begin position="970"/>
        <end position="981"/>
    </location>
</feature>
<name>A0A9P5ZI96_PLEER</name>